<sequence length="203" mass="23589">MDIAPLFQNKDKNELLEFLRQNAFGLLVSQGDHHPEASHVPYTIAEEKGVWYLYSHIARGNRHTHFLNEQNSHLFIVQGVDHYISSTWYDHENVPTWNYISVHVTGTVEIQTGEAALDNIKRLMDDLEPPEESHRSMEKLDPEMVSRHMHGLVAFRMIIENIEGAKKLSQNRDKKNRSNVIRELERLNNPQAAEVAKEMRNNE</sequence>
<dbReference type="Proteomes" id="UP000753961">
    <property type="component" value="Unassembled WGS sequence"/>
</dbReference>
<accession>A0A953HT44</accession>
<evidence type="ECO:0000313" key="2">
    <source>
        <dbReference type="Proteomes" id="UP000753961"/>
    </source>
</evidence>
<dbReference type="PANTHER" id="PTHR35802">
    <property type="entry name" value="PROTEASE SYNTHASE AND SPORULATION PROTEIN PAI 2"/>
    <property type="match status" value="1"/>
</dbReference>
<dbReference type="PIRSF" id="PIRSF010372">
    <property type="entry name" value="PaiB"/>
    <property type="match status" value="1"/>
</dbReference>
<dbReference type="InterPro" id="IPR007396">
    <property type="entry name" value="TR_PAI2-type"/>
</dbReference>
<dbReference type="SUPFAM" id="SSF50475">
    <property type="entry name" value="FMN-binding split barrel"/>
    <property type="match status" value="1"/>
</dbReference>
<dbReference type="RefSeq" id="WP_222578945.1">
    <property type="nucleotide sequence ID" value="NZ_JAHVHU010000005.1"/>
</dbReference>
<proteinExistence type="predicted"/>
<protein>
    <submittedName>
        <fullName evidence="1">FMN-binding negative transcriptional regulator</fullName>
    </submittedName>
</protein>
<dbReference type="AlphaFoldDB" id="A0A953HT44"/>
<evidence type="ECO:0000313" key="1">
    <source>
        <dbReference type="EMBL" id="MBY5957423.1"/>
    </source>
</evidence>
<dbReference type="PANTHER" id="PTHR35802:SF1">
    <property type="entry name" value="PROTEASE SYNTHASE AND SPORULATION PROTEIN PAI 2"/>
    <property type="match status" value="1"/>
</dbReference>
<dbReference type="Pfam" id="PF04299">
    <property type="entry name" value="FMN_bind_2"/>
    <property type="match status" value="1"/>
</dbReference>
<organism evidence="1 2">
    <name type="scientific">Membranihabitans marinus</name>
    <dbReference type="NCBI Taxonomy" id="1227546"/>
    <lineage>
        <taxon>Bacteria</taxon>
        <taxon>Pseudomonadati</taxon>
        <taxon>Bacteroidota</taxon>
        <taxon>Saprospiria</taxon>
        <taxon>Saprospirales</taxon>
        <taxon>Saprospiraceae</taxon>
        <taxon>Membranihabitans</taxon>
    </lineage>
</organism>
<dbReference type="EMBL" id="JAHVHU010000005">
    <property type="protein sequence ID" value="MBY5957423.1"/>
    <property type="molecule type" value="Genomic_DNA"/>
</dbReference>
<comment type="caution">
    <text evidence="1">The sequence shown here is derived from an EMBL/GenBank/DDBJ whole genome shotgun (WGS) entry which is preliminary data.</text>
</comment>
<dbReference type="InterPro" id="IPR012349">
    <property type="entry name" value="Split_barrel_FMN-bd"/>
</dbReference>
<keyword evidence="2" id="KW-1185">Reference proteome</keyword>
<name>A0A953HT44_9BACT</name>
<dbReference type="Gene3D" id="2.30.110.10">
    <property type="entry name" value="Electron Transport, Fmn-binding Protein, Chain A"/>
    <property type="match status" value="1"/>
</dbReference>
<reference evidence="1" key="1">
    <citation type="submission" date="2021-06" db="EMBL/GenBank/DDBJ databases">
        <title>44 bacteria genomes isolated from Dapeng, Shenzhen.</title>
        <authorList>
            <person name="Zheng W."/>
            <person name="Yu S."/>
            <person name="Huang Y."/>
        </authorList>
    </citation>
    <scope>NUCLEOTIDE SEQUENCE</scope>
    <source>
        <strain evidence="1">DP5N28-2</strain>
    </source>
</reference>
<gene>
    <name evidence="1" type="ORF">KUV50_04700</name>
</gene>